<organism evidence="1 2">
    <name type="scientific">Sphingobacterium lactis</name>
    <dbReference type="NCBI Taxonomy" id="797291"/>
    <lineage>
        <taxon>Bacteria</taxon>
        <taxon>Pseudomonadati</taxon>
        <taxon>Bacteroidota</taxon>
        <taxon>Sphingobacteriia</taxon>
        <taxon>Sphingobacteriales</taxon>
        <taxon>Sphingobacteriaceae</taxon>
        <taxon>Sphingobacterium</taxon>
    </lineage>
</organism>
<proteinExistence type="predicted"/>
<evidence type="ECO:0008006" key="3">
    <source>
        <dbReference type="Google" id="ProtNLM"/>
    </source>
</evidence>
<dbReference type="OrthoDB" id="5566985at2"/>
<evidence type="ECO:0000313" key="2">
    <source>
        <dbReference type="Proteomes" id="UP000236731"/>
    </source>
</evidence>
<protein>
    <recommendedName>
        <fullName evidence="3">Protochlamydia outer membrane protein domain-containing protein</fullName>
    </recommendedName>
</protein>
<gene>
    <name evidence="1" type="ORF">SAMN05421877_108179</name>
</gene>
<dbReference type="AlphaFoldDB" id="A0A1H6AIZ9"/>
<name>A0A1H6AIZ9_9SPHI</name>
<keyword evidence="2" id="KW-1185">Reference proteome</keyword>
<reference evidence="2" key="1">
    <citation type="submission" date="2016-10" db="EMBL/GenBank/DDBJ databases">
        <authorList>
            <person name="Varghese N."/>
            <person name="Submissions S."/>
        </authorList>
    </citation>
    <scope>NUCLEOTIDE SEQUENCE [LARGE SCALE GENOMIC DNA]</scope>
    <source>
        <strain evidence="2">DSM 22361</strain>
    </source>
</reference>
<evidence type="ECO:0000313" key="1">
    <source>
        <dbReference type="EMBL" id="SEG48733.1"/>
    </source>
</evidence>
<accession>A0A1H6AIZ9</accession>
<dbReference type="RefSeq" id="WP_103906863.1">
    <property type="nucleotide sequence ID" value="NZ_CP049246.1"/>
</dbReference>
<dbReference type="EMBL" id="FNUT01000008">
    <property type="protein sequence ID" value="SEG48733.1"/>
    <property type="molecule type" value="Genomic_DNA"/>
</dbReference>
<dbReference type="Proteomes" id="UP000236731">
    <property type="component" value="Unassembled WGS sequence"/>
</dbReference>
<sequence>MGPISNISHHLREKNDYFLRWYKKSLFLYVVTFCASATTVSAQYLQKESTSYQNFSKIIQNENLKWSIAGNENGLSPNILSELSWKNVYSGSKYALGLKLKDISYEFSYSELISYKGTALDQDFKSDNKTDIIYSKELFSSGSKKSDLTFEVSHKNFMRNFYIGITKVNSTNLLFHKNSELISSYHFKKNGIIISFKDIVSLNNLEFSTVFSISPNKYFAQAQWAERTNLNQNPSFIHKSFGLDFKSSMSIHYLIFPSVHTGIKTETYMSKGFKGVDYLFYKNGNIAKTQFNGSQNKYFNFGLSVLFKI</sequence>